<evidence type="ECO:0000313" key="1">
    <source>
        <dbReference type="EMBL" id="ACY19666.1"/>
    </source>
</evidence>
<accession>D0LCE2</accession>
<reference evidence="2" key="1">
    <citation type="submission" date="2009-10" db="EMBL/GenBank/DDBJ databases">
        <title>The complete chromosome of Gordonia bronchialis DSM 43247.</title>
        <authorList>
            <consortium name="US DOE Joint Genome Institute (JGI-PGF)"/>
            <person name="Lucas S."/>
            <person name="Copeland A."/>
            <person name="Lapidus A."/>
            <person name="Glavina del Rio T."/>
            <person name="Dalin E."/>
            <person name="Tice H."/>
            <person name="Bruce D."/>
            <person name="Goodwin L."/>
            <person name="Pitluck S."/>
            <person name="Kyrpides N."/>
            <person name="Mavromatis K."/>
            <person name="Ivanova N."/>
            <person name="Ovchinnikova G."/>
            <person name="Saunders E."/>
            <person name="Brettin T."/>
            <person name="Detter J.C."/>
            <person name="Han C."/>
            <person name="Larimer F."/>
            <person name="Land M."/>
            <person name="Hauser L."/>
            <person name="Markowitz V."/>
            <person name="Cheng J.-F."/>
            <person name="Hugenholtz P."/>
            <person name="Woyke T."/>
            <person name="Wu D."/>
            <person name="Jando M."/>
            <person name="Schneider S."/>
            <person name="Goeker M."/>
            <person name="Klenk H.-P."/>
            <person name="Eisen J.A."/>
        </authorList>
    </citation>
    <scope>NUCLEOTIDE SEQUENCE [LARGE SCALE GENOMIC DNA]</scope>
    <source>
        <strain evidence="2">ATCC 25592 / DSM 43247 / BCRC 13721 / JCM 3198 / KCTC 3076 / NBRC 16047 / NCTC 10667</strain>
    </source>
</reference>
<dbReference type="EMBL" id="CP001802">
    <property type="protein sequence ID" value="ACY19666.1"/>
    <property type="molecule type" value="Genomic_DNA"/>
</dbReference>
<dbReference type="AlphaFoldDB" id="D0LCE2"/>
<dbReference type="SUPFAM" id="SSF141130">
    <property type="entry name" value="Acetamidase/Formamidase-like"/>
    <property type="match status" value="1"/>
</dbReference>
<proteinExistence type="predicted"/>
<dbReference type="Proteomes" id="UP000001219">
    <property type="component" value="Chromosome"/>
</dbReference>
<name>D0LCE2_GORB4</name>
<reference evidence="1 2" key="2">
    <citation type="journal article" date="2010" name="Stand. Genomic Sci.">
        <title>Complete genome sequence of Gordonia bronchialis type strain (3410).</title>
        <authorList>
            <person name="Ivanova N."/>
            <person name="Sikorski J."/>
            <person name="Jando M."/>
            <person name="Lapidus A."/>
            <person name="Nolan M."/>
            <person name="Lucas S."/>
            <person name="Del Rio T.G."/>
            <person name="Tice H."/>
            <person name="Copeland A."/>
            <person name="Cheng J.F."/>
            <person name="Chen F."/>
            <person name="Bruce D."/>
            <person name="Goodwin L."/>
            <person name="Pitluck S."/>
            <person name="Mavromatis K."/>
            <person name="Ovchinnikova G."/>
            <person name="Pati A."/>
            <person name="Chen A."/>
            <person name="Palaniappan K."/>
            <person name="Land M."/>
            <person name="Hauser L."/>
            <person name="Chang Y.J."/>
            <person name="Jeffries C.D."/>
            <person name="Chain P."/>
            <person name="Saunders E."/>
            <person name="Han C."/>
            <person name="Detter J.C."/>
            <person name="Brettin T."/>
            <person name="Rohde M."/>
            <person name="Goker M."/>
            <person name="Bristow J."/>
            <person name="Eisen J.A."/>
            <person name="Markowitz V."/>
            <person name="Hugenholtz P."/>
            <person name="Klenk H.P."/>
            <person name="Kyrpides N.C."/>
        </authorList>
    </citation>
    <scope>NUCLEOTIDE SEQUENCE [LARGE SCALE GENOMIC DNA]</scope>
    <source>
        <strain evidence="2">ATCC 25592 / DSM 43247 / BCRC 13721 / JCM 3198 / KCTC 3076 / NBRC 16047 / NCTC 10667</strain>
    </source>
</reference>
<evidence type="ECO:0000313" key="2">
    <source>
        <dbReference type="Proteomes" id="UP000001219"/>
    </source>
</evidence>
<dbReference type="Gene3D" id="3.10.28.20">
    <property type="entry name" value="Acetamidase/Formamidase-like domains"/>
    <property type="match status" value="1"/>
</dbReference>
<dbReference type="STRING" id="526226.Gbro_0327"/>
<sequence length="39" mass="4285">MAPAQAHAYLSAATDFDISQVVDVVKGVHARIWRADFAR</sequence>
<organism evidence="1 2">
    <name type="scientific">Gordonia bronchialis (strain ATCC 25592 / DSM 43247 / BCRC 13721 / JCM 3198 / KCTC 3076 / NBRC 16047 / NCTC 10667)</name>
    <name type="common">Rhodococcus bronchialis</name>
    <dbReference type="NCBI Taxonomy" id="526226"/>
    <lineage>
        <taxon>Bacteria</taxon>
        <taxon>Bacillati</taxon>
        <taxon>Actinomycetota</taxon>
        <taxon>Actinomycetes</taxon>
        <taxon>Mycobacteriales</taxon>
        <taxon>Gordoniaceae</taxon>
        <taxon>Gordonia</taxon>
    </lineage>
</organism>
<dbReference type="HOGENOM" id="CLU_3310469_0_0_11"/>
<dbReference type="KEGG" id="gbr:Gbro_0327"/>
<gene>
    <name evidence="1" type="ordered locus">Gbro_0327</name>
</gene>
<protein>
    <submittedName>
        <fullName evidence="1">Acetamidase/formamidase</fullName>
    </submittedName>
</protein>
<keyword evidence="2" id="KW-1185">Reference proteome</keyword>